<dbReference type="STRING" id="1542390.KX01_1537"/>
<keyword evidence="3" id="KW-1185">Reference proteome</keyword>
<feature type="chain" id="PRO_5012520497" evidence="1">
    <location>
        <begin position="21"/>
        <end position="467"/>
    </location>
</feature>
<dbReference type="AlphaFoldDB" id="A0A1J0KUN9"/>
<keyword evidence="1" id="KW-0732">Signal</keyword>
<name>A0A1J0KUN9_9GAMM</name>
<dbReference type="KEGG" id="frc:KX01_1537"/>
<reference evidence="3" key="1">
    <citation type="submission" date="2014-10" db="EMBL/GenBank/DDBJ databases">
        <authorList>
            <person name="Kuske C.R."/>
            <person name="Challacombe J.F."/>
            <person name="Daligault H.E."/>
            <person name="Davenport K.W."/>
            <person name="Johnson S.L."/>
            <person name="Siddaramappa S."/>
            <person name="Petersen J.M."/>
        </authorList>
    </citation>
    <scope>NUCLEOTIDE SEQUENCE [LARGE SCALE GENOMIC DNA]</scope>
    <source>
        <strain evidence="3">CA97-1460</strain>
    </source>
</reference>
<feature type="signal peptide" evidence="1">
    <location>
        <begin position="1"/>
        <end position="20"/>
    </location>
</feature>
<dbReference type="Proteomes" id="UP000182521">
    <property type="component" value="Chromosome"/>
</dbReference>
<evidence type="ECO:0000313" key="2">
    <source>
        <dbReference type="EMBL" id="APC97501.1"/>
    </source>
</evidence>
<dbReference type="EMBL" id="CP009654">
    <property type="protein sequence ID" value="APC97501.1"/>
    <property type="molecule type" value="Genomic_DNA"/>
</dbReference>
<evidence type="ECO:0000313" key="3">
    <source>
        <dbReference type="Proteomes" id="UP000182521"/>
    </source>
</evidence>
<gene>
    <name evidence="2" type="ORF">KX01_1537</name>
</gene>
<evidence type="ECO:0000256" key="1">
    <source>
        <dbReference type="SAM" id="SignalP"/>
    </source>
</evidence>
<sequence length="467" mass="52039">MRFFLKLLTLFIFFGGIVYAETKSNKTTEVDDINTEAVLLKDDKKDSQNEKENISALDTVEMYEGEALVPGSTFDIGQTILNTLNINKVQVPFFSGGIDNNVVLSQAMMNTQQETGDPLFILLSRQNGLLKDDTLYLGGDAAFLPTWGIQKGNNEQDFNSINNYLMEYYLLSTLGDWTSVFASLSTYTTNGSWTVAPGGVYFILGNLKESPFYTYAALSTVNFGNFDISSNFMQTFTRLYFMQSGGNVNLSYNRDGLQANFVFLGPTNSGLLSVANAYEGSAKLGYSVNLKYTHDMEQVGDYWYAGAAYSNVSGFATQNNGNVGVVDFNFGINVDRFNFINEFVFTDSGVSQITDNSSSFQLREGFTSSIFPALSQSSFLTGGSRIYSWSSQLDYTIDFYDKSLIPYISYSQIQQNTKNYGATVDTGFRYNAFADAWLGFGYAYVTARANDVVQKDNLLSIYFRIFI</sequence>
<accession>A0A1J0KUN9</accession>
<organism evidence="2 3">
    <name type="scientific">Francisella frigiditurris</name>
    <dbReference type="NCBI Taxonomy" id="1542390"/>
    <lineage>
        <taxon>Bacteria</taxon>
        <taxon>Pseudomonadati</taxon>
        <taxon>Pseudomonadota</taxon>
        <taxon>Gammaproteobacteria</taxon>
        <taxon>Thiotrichales</taxon>
        <taxon>Francisellaceae</taxon>
        <taxon>Francisella</taxon>
    </lineage>
</organism>
<proteinExistence type="predicted"/>
<dbReference type="RefSeq" id="WP_232223325.1">
    <property type="nucleotide sequence ID" value="NZ_CP009654.1"/>
</dbReference>
<protein>
    <submittedName>
        <fullName evidence="2">Uncharacterized protein</fullName>
    </submittedName>
</protein>